<evidence type="ECO:0000313" key="2">
    <source>
        <dbReference type="EMBL" id="RXJ64111.1"/>
    </source>
</evidence>
<dbReference type="AlphaFoldDB" id="A0A4Q0Y6M3"/>
<keyword evidence="1" id="KW-1133">Transmembrane helix</keyword>
<dbReference type="EMBL" id="PDKO01000002">
    <property type="protein sequence ID" value="RXJ64111.1"/>
    <property type="molecule type" value="Genomic_DNA"/>
</dbReference>
<sequence length="243" mass="28049">MPKVKIKIIMIGHIDRIVNFDLIKNHTSELFSIEGLDRKNDLPPPSKNDGYLDVVYSVDEVKSILSDVNCDGICIAVMNYKFLDNFYMHRISENKICISVSNLEYVLAKKDISLENFILKNIYEIFALYTIFNSDFSANVNEFTHEDTRGCLFDLNGDKNDIIYNTEKPIICDECLSRINKKTIPDDFIKIITKELNNIKKPWLKSVELFIKKYPLLSILITIVFSTSINILSSFIWKLINGT</sequence>
<keyword evidence="1" id="KW-0812">Transmembrane</keyword>
<name>A0A4Q0Y6M3_9BACT</name>
<evidence type="ECO:0000256" key="1">
    <source>
        <dbReference type="SAM" id="Phobius"/>
    </source>
</evidence>
<protein>
    <submittedName>
        <fullName evidence="2">Uncharacterized protein</fullName>
    </submittedName>
</protein>
<gene>
    <name evidence="2" type="ORF">CRV06_03990</name>
</gene>
<organism evidence="2 3">
    <name type="scientific">Halarcobacter anaerophilus</name>
    <dbReference type="NCBI Taxonomy" id="877500"/>
    <lineage>
        <taxon>Bacteria</taxon>
        <taxon>Pseudomonadati</taxon>
        <taxon>Campylobacterota</taxon>
        <taxon>Epsilonproteobacteria</taxon>
        <taxon>Campylobacterales</taxon>
        <taxon>Arcobacteraceae</taxon>
        <taxon>Halarcobacter</taxon>
    </lineage>
</organism>
<accession>A0A4Q0Y6M3</accession>
<feature type="transmembrane region" description="Helical" evidence="1">
    <location>
        <begin position="214"/>
        <end position="237"/>
    </location>
</feature>
<dbReference type="OrthoDB" id="1331475at2"/>
<reference evidence="2 3" key="1">
    <citation type="submission" date="2017-10" db="EMBL/GenBank/DDBJ databases">
        <title>Genomics of the genus Arcobacter.</title>
        <authorList>
            <person name="Perez-Cataluna A."/>
            <person name="Figueras M.J."/>
        </authorList>
    </citation>
    <scope>NUCLEOTIDE SEQUENCE [LARGE SCALE GENOMIC DNA]</scope>
    <source>
        <strain evidence="2 3">DSM 24636</strain>
    </source>
</reference>
<keyword evidence="1" id="KW-0472">Membrane</keyword>
<proteinExistence type="predicted"/>
<dbReference type="RefSeq" id="WP_129081441.1">
    <property type="nucleotide sequence ID" value="NZ_CP041070.1"/>
</dbReference>
<dbReference type="Proteomes" id="UP000290191">
    <property type="component" value="Unassembled WGS sequence"/>
</dbReference>
<comment type="caution">
    <text evidence="2">The sequence shown here is derived from an EMBL/GenBank/DDBJ whole genome shotgun (WGS) entry which is preliminary data.</text>
</comment>
<keyword evidence="3" id="KW-1185">Reference proteome</keyword>
<evidence type="ECO:0000313" key="3">
    <source>
        <dbReference type="Proteomes" id="UP000290191"/>
    </source>
</evidence>